<keyword evidence="5" id="KW-0539">Nucleus</keyword>
<evidence type="ECO:0000256" key="6">
    <source>
        <dbReference type="SAM" id="MobiDB-lite"/>
    </source>
</evidence>
<dbReference type="EMBL" id="CAWUHD010000095">
    <property type="protein sequence ID" value="CAK7230617.1"/>
    <property type="molecule type" value="Genomic_DNA"/>
</dbReference>
<organism evidence="8 9">
    <name type="scientific">Sporothrix eucalyptigena</name>
    <dbReference type="NCBI Taxonomy" id="1812306"/>
    <lineage>
        <taxon>Eukaryota</taxon>
        <taxon>Fungi</taxon>
        <taxon>Dikarya</taxon>
        <taxon>Ascomycota</taxon>
        <taxon>Pezizomycotina</taxon>
        <taxon>Sordariomycetes</taxon>
        <taxon>Sordariomycetidae</taxon>
        <taxon>Ophiostomatales</taxon>
        <taxon>Ophiostomataceae</taxon>
        <taxon>Sporothrix</taxon>
    </lineage>
</organism>
<dbReference type="InterPro" id="IPR007219">
    <property type="entry name" value="XnlR_reg_dom"/>
</dbReference>
<evidence type="ECO:0000259" key="7">
    <source>
        <dbReference type="SMART" id="SM00906"/>
    </source>
</evidence>
<evidence type="ECO:0000256" key="1">
    <source>
        <dbReference type="ARBA" id="ARBA00004123"/>
    </source>
</evidence>
<name>A0ABP0CEY4_9PEZI</name>
<dbReference type="SMART" id="SM00906">
    <property type="entry name" value="Fungal_trans"/>
    <property type="match status" value="1"/>
</dbReference>
<evidence type="ECO:0000256" key="3">
    <source>
        <dbReference type="ARBA" id="ARBA00023015"/>
    </source>
</evidence>
<evidence type="ECO:0000256" key="5">
    <source>
        <dbReference type="ARBA" id="ARBA00023242"/>
    </source>
</evidence>
<sequence>MVRPAESNTTTTEGRQTGEAVNGASNDTFGTIPTPTAAAALITPVTPTIHATCSPSYATNENGRQAETDPVYTSPAPAEQRQRHEPEGAVGEATDVRATITATTQGPLAPTAPSAPLAPPPGSQTRLRDDNSNSLNLNISKGLVLQHIDAFFRYIYPCQANGFVHRGTLMRHFYTGTVNRKVLLAICAVASRFVPADDPARGGGGPDMQPDHGQQRGPNSACRAAIAAQADAWAKESKTLLVLEDMTLDTVVSALLLARHDIHNGLFGSAWMLSSMATRAALALGLNRENHSLYRHQQNAQNAQNATMNANIPFSEQETRRRLFWACYCLDRMMSTGLSDLTTLRAEHISLQLPCEEHHYLYGTSCWTTVPRLEWAREWEERGHDRDVGDDDDNDDDFSSSGGESDGEGNGSPPLYDPLLESERDIGLFGRYVQIMEMRYCILHYVRNRYKASKAHTNSTHQRAQQQFRRHPRSSTSTLPPPPWSPSSWFARCKRKLTRWKRALPPQLQLLPDTVYARHAQDQLSALVMLHVWYDQCMSDLYRITMPGFPETLPADQLRKAPPGWVQQQQQACVRHSTNIVTTLEMVAGIIEVDRCAPGSGRKEGCGGEYGGGRKHRGRRGFVFLDASLPMCVFDSIRVQLQWLFMQLPTADPAVAEARRLQCKENCEKLMGFVKAPTAADIRGNGASSSSKTTTWYSLALAPA</sequence>
<evidence type="ECO:0000256" key="4">
    <source>
        <dbReference type="ARBA" id="ARBA00023163"/>
    </source>
</evidence>
<reference evidence="8 9" key="1">
    <citation type="submission" date="2024-01" db="EMBL/GenBank/DDBJ databases">
        <authorList>
            <person name="Allen C."/>
            <person name="Tagirdzhanova G."/>
        </authorList>
    </citation>
    <scope>NUCLEOTIDE SEQUENCE [LARGE SCALE GENOMIC DNA]</scope>
</reference>
<keyword evidence="4" id="KW-0804">Transcription</keyword>
<comment type="caution">
    <text evidence="8">The sequence shown here is derived from an EMBL/GenBank/DDBJ whole genome shotgun (WGS) entry which is preliminary data.</text>
</comment>
<accession>A0ABP0CEY4</accession>
<feature type="compositionally biased region" description="Polar residues" evidence="6">
    <location>
        <begin position="53"/>
        <end position="65"/>
    </location>
</feature>
<feature type="region of interest" description="Disordered" evidence="6">
    <location>
        <begin position="382"/>
        <end position="418"/>
    </location>
</feature>
<feature type="compositionally biased region" description="Polar residues" evidence="6">
    <location>
        <begin position="455"/>
        <end position="467"/>
    </location>
</feature>
<feature type="compositionally biased region" description="Acidic residues" evidence="6">
    <location>
        <begin position="388"/>
        <end position="398"/>
    </location>
</feature>
<feature type="compositionally biased region" description="Polar residues" evidence="6">
    <location>
        <begin position="1"/>
        <end position="15"/>
    </location>
</feature>
<keyword evidence="2" id="KW-0479">Metal-binding</keyword>
<feature type="region of interest" description="Disordered" evidence="6">
    <location>
        <begin position="454"/>
        <end position="484"/>
    </location>
</feature>
<comment type="subcellular location">
    <subcellularLocation>
        <location evidence="1">Nucleus</location>
    </subcellularLocation>
</comment>
<evidence type="ECO:0000313" key="9">
    <source>
        <dbReference type="Proteomes" id="UP001642482"/>
    </source>
</evidence>
<feature type="region of interest" description="Disordered" evidence="6">
    <location>
        <begin position="1"/>
        <end position="29"/>
    </location>
</feature>
<feature type="region of interest" description="Disordered" evidence="6">
    <location>
        <begin position="198"/>
        <end position="218"/>
    </location>
</feature>
<protein>
    <recommendedName>
        <fullName evidence="7">Xylanolytic transcriptional activator regulatory domain-containing protein</fullName>
    </recommendedName>
</protein>
<dbReference type="PANTHER" id="PTHR47338:SF7">
    <property type="entry name" value="ZN(II)2CYS6 TRANSCRIPTION FACTOR (EUROFUNG)"/>
    <property type="match status" value="1"/>
</dbReference>
<gene>
    <name evidence="8" type="ORF">SEUCBS140593_007646</name>
</gene>
<feature type="compositionally biased region" description="Low complexity" evidence="6">
    <location>
        <begin position="106"/>
        <end position="115"/>
    </location>
</feature>
<proteinExistence type="predicted"/>
<feature type="domain" description="Xylanolytic transcriptional activator regulatory" evidence="7">
    <location>
        <begin position="270"/>
        <end position="360"/>
    </location>
</feature>
<evidence type="ECO:0000256" key="2">
    <source>
        <dbReference type="ARBA" id="ARBA00022723"/>
    </source>
</evidence>
<dbReference type="Pfam" id="PF04082">
    <property type="entry name" value="Fungal_trans"/>
    <property type="match status" value="1"/>
</dbReference>
<dbReference type="PANTHER" id="PTHR47338">
    <property type="entry name" value="ZN(II)2CYS6 TRANSCRIPTION FACTOR (EUROFUNG)-RELATED"/>
    <property type="match status" value="1"/>
</dbReference>
<dbReference type="Proteomes" id="UP001642482">
    <property type="component" value="Unassembled WGS sequence"/>
</dbReference>
<evidence type="ECO:0000313" key="8">
    <source>
        <dbReference type="EMBL" id="CAK7230617.1"/>
    </source>
</evidence>
<feature type="region of interest" description="Disordered" evidence="6">
    <location>
        <begin position="105"/>
        <end position="133"/>
    </location>
</feature>
<dbReference type="InterPro" id="IPR050815">
    <property type="entry name" value="TF_fung"/>
</dbReference>
<keyword evidence="9" id="KW-1185">Reference proteome</keyword>
<keyword evidence="3" id="KW-0805">Transcription regulation</keyword>
<dbReference type="CDD" id="cd12148">
    <property type="entry name" value="fungal_TF_MHR"/>
    <property type="match status" value="1"/>
</dbReference>
<feature type="region of interest" description="Disordered" evidence="6">
    <location>
        <begin position="53"/>
        <end position="93"/>
    </location>
</feature>